<proteinExistence type="predicted"/>
<feature type="compositionally biased region" description="Basic and acidic residues" evidence="1">
    <location>
        <begin position="185"/>
        <end position="196"/>
    </location>
</feature>
<comment type="caution">
    <text evidence="2">The sequence shown here is derived from an EMBL/GenBank/DDBJ whole genome shotgun (WGS) entry which is preliminary data.</text>
</comment>
<evidence type="ECO:0000313" key="2">
    <source>
        <dbReference type="EMBL" id="GJT44642.1"/>
    </source>
</evidence>
<accession>A0ABQ5E1Y7</accession>
<dbReference type="Proteomes" id="UP001151760">
    <property type="component" value="Unassembled WGS sequence"/>
</dbReference>
<evidence type="ECO:0000313" key="3">
    <source>
        <dbReference type="Proteomes" id="UP001151760"/>
    </source>
</evidence>
<sequence length="530" mass="61205">MRALWITPKDSAHPFVPPPAGDLVIDFVNNLGYPEELQFVSKIHNIHRRPQSPVHIMTDDYPLSNLKFVIKGGVDEVFGMPIPKDLLTDAFKIQMEDVEYNLKRGIQMSLESLQASIGEVVIHEFDSGFIQKLPEDTVANMGQSNIKNDTEILNVEEECGEEVSNMVALEERTVELGEGQAGSDPGKDTGSRTSTECEHYGMEDPGWIRNWTKSLWLRSGPVPETMQEDSLESTKLIRDSFINEESGIMFTLVINSLMDNQGEEREKANVKLMLNPLSLFLPSSFFISSSTVTPIINLSHLPTCISADYEQKNKLQDKITQAFASRVYKLEHHDLYFKINKQVNEVVNEVFIMPLQAPLRDLQRFVVNFKWKEILHDRSLTKFVDDDSDDQILLHLLQRTLTEARRKSMIMMFLLQNNLEFKSPWLGRPLTPRKLPLKKACSVYIQAESGLLSRLRAQRINYELFKFNPGMENRIWTEDDKWRSQEFIKLIERRLKIRRIFRSLESFVSERLRDVDYKSSSFQNDSSFDS</sequence>
<feature type="region of interest" description="Disordered" evidence="1">
    <location>
        <begin position="176"/>
        <end position="196"/>
    </location>
</feature>
<gene>
    <name evidence="2" type="ORF">Tco_0953357</name>
</gene>
<reference evidence="2" key="2">
    <citation type="submission" date="2022-01" db="EMBL/GenBank/DDBJ databases">
        <authorList>
            <person name="Yamashiro T."/>
            <person name="Shiraishi A."/>
            <person name="Satake H."/>
            <person name="Nakayama K."/>
        </authorList>
    </citation>
    <scope>NUCLEOTIDE SEQUENCE</scope>
</reference>
<keyword evidence="3" id="KW-1185">Reference proteome</keyword>
<organism evidence="2 3">
    <name type="scientific">Tanacetum coccineum</name>
    <dbReference type="NCBI Taxonomy" id="301880"/>
    <lineage>
        <taxon>Eukaryota</taxon>
        <taxon>Viridiplantae</taxon>
        <taxon>Streptophyta</taxon>
        <taxon>Embryophyta</taxon>
        <taxon>Tracheophyta</taxon>
        <taxon>Spermatophyta</taxon>
        <taxon>Magnoliopsida</taxon>
        <taxon>eudicotyledons</taxon>
        <taxon>Gunneridae</taxon>
        <taxon>Pentapetalae</taxon>
        <taxon>asterids</taxon>
        <taxon>campanulids</taxon>
        <taxon>Asterales</taxon>
        <taxon>Asteraceae</taxon>
        <taxon>Asteroideae</taxon>
        <taxon>Anthemideae</taxon>
        <taxon>Anthemidinae</taxon>
        <taxon>Tanacetum</taxon>
    </lineage>
</organism>
<reference evidence="2" key="1">
    <citation type="journal article" date="2022" name="Int. J. Mol. Sci.">
        <title>Draft Genome of Tanacetum Coccineum: Genomic Comparison of Closely Related Tanacetum-Family Plants.</title>
        <authorList>
            <person name="Yamashiro T."/>
            <person name="Shiraishi A."/>
            <person name="Nakayama K."/>
            <person name="Satake H."/>
        </authorList>
    </citation>
    <scope>NUCLEOTIDE SEQUENCE</scope>
</reference>
<evidence type="ECO:0000256" key="1">
    <source>
        <dbReference type="SAM" id="MobiDB-lite"/>
    </source>
</evidence>
<name>A0ABQ5E1Y7_9ASTR</name>
<dbReference type="EMBL" id="BQNB010015830">
    <property type="protein sequence ID" value="GJT44642.1"/>
    <property type="molecule type" value="Genomic_DNA"/>
</dbReference>
<protein>
    <submittedName>
        <fullName evidence="2">Uncharacterized protein</fullName>
    </submittedName>
</protein>